<dbReference type="Proteomes" id="UP000002630">
    <property type="component" value="Linkage Group LG17"/>
</dbReference>
<evidence type="ECO:0000313" key="2">
    <source>
        <dbReference type="Proteomes" id="UP000002630"/>
    </source>
</evidence>
<dbReference type="EMBL" id="FN648383">
    <property type="protein sequence ID" value="CBN75922.1"/>
    <property type="molecule type" value="Genomic_DNA"/>
</dbReference>
<dbReference type="AlphaFoldDB" id="D8LIA0"/>
<reference evidence="1 2" key="1">
    <citation type="journal article" date="2010" name="Nature">
        <title>The Ectocarpus genome and the independent evolution of multicellularity in brown algae.</title>
        <authorList>
            <person name="Cock J.M."/>
            <person name="Sterck L."/>
            <person name="Rouze P."/>
            <person name="Scornet D."/>
            <person name="Allen A.E."/>
            <person name="Amoutzias G."/>
            <person name="Anthouard V."/>
            <person name="Artiguenave F."/>
            <person name="Aury J.M."/>
            <person name="Badger J.H."/>
            <person name="Beszteri B."/>
            <person name="Billiau K."/>
            <person name="Bonnet E."/>
            <person name="Bothwell J.H."/>
            <person name="Bowler C."/>
            <person name="Boyen C."/>
            <person name="Brownlee C."/>
            <person name="Carrano C.J."/>
            <person name="Charrier B."/>
            <person name="Cho G.Y."/>
            <person name="Coelho S.M."/>
            <person name="Collen J."/>
            <person name="Corre E."/>
            <person name="Da Silva C."/>
            <person name="Delage L."/>
            <person name="Delaroque N."/>
            <person name="Dittami S.M."/>
            <person name="Doulbeau S."/>
            <person name="Elias M."/>
            <person name="Farnham G."/>
            <person name="Gachon C.M."/>
            <person name="Gschloessl B."/>
            <person name="Heesch S."/>
            <person name="Jabbari K."/>
            <person name="Jubin C."/>
            <person name="Kawai H."/>
            <person name="Kimura K."/>
            <person name="Kloareg B."/>
            <person name="Kupper F.C."/>
            <person name="Lang D."/>
            <person name="Le Bail A."/>
            <person name="Leblanc C."/>
            <person name="Lerouge P."/>
            <person name="Lohr M."/>
            <person name="Lopez P.J."/>
            <person name="Martens C."/>
            <person name="Maumus F."/>
            <person name="Michel G."/>
            <person name="Miranda-Saavedra D."/>
            <person name="Morales J."/>
            <person name="Moreau H."/>
            <person name="Motomura T."/>
            <person name="Nagasato C."/>
            <person name="Napoli C.A."/>
            <person name="Nelson D.R."/>
            <person name="Nyvall-Collen P."/>
            <person name="Peters A.F."/>
            <person name="Pommier C."/>
            <person name="Potin P."/>
            <person name="Poulain J."/>
            <person name="Quesneville H."/>
            <person name="Read B."/>
            <person name="Rensing S.A."/>
            <person name="Ritter A."/>
            <person name="Rousvoal S."/>
            <person name="Samanta M."/>
            <person name="Samson G."/>
            <person name="Schroeder D.C."/>
            <person name="Segurens B."/>
            <person name="Strittmatter M."/>
            <person name="Tonon T."/>
            <person name="Tregear J.W."/>
            <person name="Valentin K."/>
            <person name="von Dassow P."/>
            <person name="Yamagishi T."/>
            <person name="Van de Peer Y."/>
            <person name="Wincker P."/>
        </authorList>
    </citation>
    <scope>NUCLEOTIDE SEQUENCE [LARGE SCALE GENOMIC DNA]</scope>
    <source>
        <strain evidence="2">Ec32 / CCAP1310/4</strain>
    </source>
</reference>
<dbReference type="InParanoid" id="D8LIA0"/>
<evidence type="ECO:0000313" key="1">
    <source>
        <dbReference type="EMBL" id="CBN75922.1"/>
    </source>
</evidence>
<dbReference type="STRING" id="2880.D8LIA0"/>
<dbReference type="EMBL" id="FN649742">
    <property type="protein sequence ID" value="CBN75922.1"/>
    <property type="molecule type" value="Genomic_DNA"/>
</dbReference>
<accession>D8LIA0</accession>
<gene>
    <name evidence="1" type="ORF">Esi_0206_0058</name>
</gene>
<organism evidence="1 2">
    <name type="scientific">Ectocarpus siliculosus</name>
    <name type="common">Brown alga</name>
    <name type="synonym">Conferva siliculosa</name>
    <dbReference type="NCBI Taxonomy" id="2880"/>
    <lineage>
        <taxon>Eukaryota</taxon>
        <taxon>Sar</taxon>
        <taxon>Stramenopiles</taxon>
        <taxon>Ochrophyta</taxon>
        <taxon>PX clade</taxon>
        <taxon>Phaeophyceae</taxon>
        <taxon>Ectocarpales</taxon>
        <taxon>Ectocarpaceae</taxon>
        <taxon>Ectocarpus</taxon>
    </lineage>
</organism>
<name>D8LIA0_ECTSI</name>
<proteinExistence type="predicted"/>
<keyword evidence="2" id="KW-1185">Reference proteome</keyword>
<sequence>MEGIAATIMSCFGEQVHAPNSSQLFGTHHTVRLEFPNVLAQQNAHADYVHLLESISAVIGVAQRQPKADLLEEPTSFGGISHSVSGHVQGSELTPAAEAAFSEIFRRHSINGGMDIRNMTHYMEQCGMAGKPYRETELTLKNILSKHDTLDGNRLSRDGFLSYYREVAATDPRQAWNDLYHMGYRSDLTAGMGYGDEVYNLAPAAAAAAAAAASANDAQRRPLLPELTTKALTWYG</sequence>
<dbReference type="Gene3D" id="1.10.238.10">
    <property type="entry name" value="EF-hand"/>
    <property type="match status" value="1"/>
</dbReference>
<protein>
    <submittedName>
        <fullName evidence="1">Uncharacterized protein</fullName>
    </submittedName>
</protein>